<name>A0A1V6M0J3_9BACT</name>
<reference evidence="2 3" key="1">
    <citation type="journal article" date="2016" name="Genome Announc.">
        <title>Draft Genome Sequence of the Anaerobic Ammonium-Oxidizing Bacterium 'Candidatus Brocadia sp. 40'.</title>
        <authorList>
            <person name="Ali M."/>
            <person name="Haroon M.F."/>
            <person name="Narita Y."/>
            <person name="Zhang L."/>
            <person name="Rangel Shaw D."/>
            <person name="Okabe S."/>
            <person name="Saikaly P.E."/>
        </authorList>
    </citation>
    <scope>NUCLEOTIDE SEQUENCE [LARGE SCALE GENOMIC DNA]</scope>
    <source>
        <strain evidence="2 3">40</strain>
    </source>
</reference>
<evidence type="ECO:0000313" key="3">
    <source>
        <dbReference type="Proteomes" id="UP000242219"/>
    </source>
</evidence>
<sequence>MTHNKMLALFIGSLLFVFPTLVLPVKGETMIDLGSAPSPYPEAAAYNQQFEFLGNDPHTDDGVSFKPNILRWKAGKKVDVIWKLTKTNKRQFYRQGVYFRLYIDWNHDGDWDDAGEMVIDSFKGKIKDKKVCQFKDGFTVPQHTREGPFWARAWISYGYPPPAYGDISTSFGEIEDYNLQKKGVK</sequence>
<keyword evidence="3" id="KW-1185">Reference proteome</keyword>
<dbReference type="Pfam" id="PF20009">
    <property type="entry name" value="GEVED"/>
    <property type="match status" value="1"/>
</dbReference>
<organism evidence="2 3">
    <name type="scientific">Candidatus Brocadia sapporoensis</name>
    <dbReference type="NCBI Taxonomy" id="392547"/>
    <lineage>
        <taxon>Bacteria</taxon>
        <taxon>Pseudomonadati</taxon>
        <taxon>Planctomycetota</taxon>
        <taxon>Candidatus Brocadiia</taxon>
        <taxon>Candidatus Brocadiales</taxon>
        <taxon>Candidatus Brocadiaceae</taxon>
        <taxon>Candidatus Brocadia</taxon>
    </lineage>
</organism>
<comment type="caution">
    <text evidence="2">The sequence shown here is derived from an EMBL/GenBank/DDBJ whole genome shotgun (WGS) entry which is preliminary data.</text>
</comment>
<protein>
    <recommendedName>
        <fullName evidence="1">GEVED domain-containing protein</fullName>
    </recommendedName>
</protein>
<dbReference type="AlphaFoldDB" id="A0A1V6M0J3"/>
<evidence type="ECO:0000259" key="1">
    <source>
        <dbReference type="Pfam" id="PF20009"/>
    </source>
</evidence>
<proteinExistence type="predicted"/>
<dbReference type="Proteomes" id="UP000242219">
    <property type="component" value="Unassembled WGS sequence"/>
</dbReference>
<dbReference type="EMBL" id="MJUW02000069">
    <property type="protein sequence ID" value="OQD45932.1"/>
    <property type="molecule type" value="Genomic_DNA"/>
</dbReference>
<dbReference type="RefSeq" id="WP_070066916.1">
    <property type="nucleotide sequence ID" value="NZ_MJUW02000069.1"/>
</dbReference>
<feature type="domain" description="GEVED" evidence="1">
    <location>
        <begin position="98"/>
        <end position="179"/>
    </location>
</feature>
<accession>A0A1V6M0J3</accession>
<evidence type="ECO:0000313" key="2">
    <source>
        <dbReference type="EMBL" id="OQD45932.1"/>
    </source>
</evidence>
<dbReference type="InterPro" id="IPR045474">
    <property type="entry name" value="GEVED"/>
</dbReference>
<gene>
    <name evidence="2" type="ORF">BIY37_05980</name>
</gene>